<name>A0ABN2R6X9_9PSEU</name>
<comment type="caution">
    <text evidence="1">The sequence shown here is derived from an EMBL/GenBank/DDBJ whole genome shotgun (WGS) entry which is preliminary data.</text>
</comment>
<gene>
    <name evidence="1" type="ORF">GCM10009754_40320</name>
</gene>
<keyword evidence="1" id="KW-0449">Lipoprotein</keyword>
<dbReference type="InterPro" id="IPR011047">
    <property type="entry name" value="Quinoprotein_ADH-like_sf"/>
</dbReference>
<reference evidence="1 2" key="1">
    <citation type="journal article" date="2019" name="Int. J. Syst. Evol. Microbiol.">
        <title>The Global Catalogue of Microorganisms (GCM) 10K type strain sequencing project: providing services to taxonomists for standard genome sequencing and annotation.</title>
        <authorList>
            <consortium name="The Broad Institute Genomics Platform"/>
            <consortium name="The Broad Institute Genome Sequencing Center for Infectious Disease"/>
            <person name="Wu L."/>
            <person name="Ma J."/>
        </authorList>
    </citation>
    <scope>NUCLEOTIDE SEQUENCE [LARGE SCALE GENOMIC DNA]</scope>
    <source>
        <strain evidence="1 2">JCM 14545</strain>
    </source>
</reference>
<keyword evidence="2" id="KW-1185">Reference proteome</keyword>
<sequence>MLTAVTAVVAALSACGKGDDAPPAGEAPPHGYVEGAEEMAEAQSRLIVADRESGAVRVLDLLTERVTEIGKADGVHAVHGDGRYGYLTTVDESVHVVDGGSWMVDHGDHVHYYRAEARDIGPVQGKGLTGAHSDPAAAVLSFADGTTTVLDRARLDKGTVAVTGTFPRAVAVPYREHVLASVADPGHERGGGVEILARDGKPVAAIPEPCPSPAGEAVTRRGVVFGCADGALLVTEQDGVFRGEKIHYPGAVGEDERATEFGYRPGSDTLAARAGGKAVWSLDVSHKNWSRQETGPVVAAAAVGSGGPLLALTADGVLHGYQRNTGAETARVPLLPAEVAGGAPAPAIRVDNTRAYLNNPATGEIHEIDYNDSLRRARTLTVPGKASYVVETGR</sequence>
<dbReference type="SUPFAM" id="SSF50998">
    <property type="entry name" value="Quinoprotein alcohol dehydrogenase-like"/>
    <property type="match status" value="1"/>
</dbReference>
<dbReference type="Proteomes" id="UP001501116">
    <property type="component" value="Unassembled WGS sequence"/>
</dbReference>
<proteinExistence type="predicted"/>
<dbReference type="EMBL" id="BAAANN010000015">
    <property type="protein sequence ID" value="GAA1964434.1"/>
    <property type="molecule type" value="Genomic_DNA"/>
</dbReference>
<evidence type="ECO:0000313" key="2">
    <source>
        <dbReference type="Proteomes" id="UP001501116"/>
    </source>
</evidence>
<organism evidence="1 2">
    <name type="scientific">Amycolatopsis minnesotensis</name>
    <dbReference type="NCBI Taxonomy" id="337894"/>
    <lineage>
        <taxon>Bacteria</taxon>
        <taxon>Bacillati</taxon>
        <taxon>Actinomycetota</taxon>
        <taxon>Actinomycetes</taxon>
        <taxon>Pseudonocardiales</taxon>
        <taxon>Pseudonocardiaceae</taxon>
        <taxon>Amycolatopsis</taxon>
    </lineage>
</organism>
<evidence type="ECO:0000313" key="1">
    <source>
        <dbReference type="EMBL" id="GAA1964434.1"/>
    </source>
</evidence>
<protein>
    <submittedName>
        <fullName evidence="1">Lipoprotein</fullName>
    </submittedName>
</protein>
<accession>A0ABN2R6X9</accession>